<sequence>MVFSRGARVIVMWPLEKIRTILMCKALAFLMELSREGIRLLPHFHKKWASMLLRLNDKSVKRIYGDEICYVRRVQY</sequence>
<keyword evidence="2" id="KW-1185">Reference proteome</keyword>
<name>A0AAD5QIV5_PARTN</name>
<reference evidence="1" key="1">
    <citation type="submission" date="2021-06" db="EMBL/GenBank/DDBJ databases">
        <title>Parelaphostrongylus tenuis whole genome reference sequence.</title>
        <authorList>
            <person name="Garwood T.J."/>
            <person name="Larsen P.A."/>
            <person name="Fountain-Jones N.M."/>
            <person name="Garbe J.R."/>
            <person name="Macchietto M.G."/>
            <person name="Kania S.A."/>
            <person name="Gerhold R.W."/>
            <person name="Richards J.E."/>
            <person name="Wolf T.M."/>
        </authorList>
    </citation>
    <scope>NUCLEOTIDE SEQUENCE</scope>
    <source>
        <strain evidence="1">MNPRO001-30</strain>
        <tissue evidence="1">Meninges</tissue>
    </source>
</reference>
<evidence type="ECO:0000313" key="2">
    <source>
        <dbReference type="Proteomes" id="UP001196413"/>
    </source>
</evidence>
<dbReference type="Proteomes" id="UP001196413">
    <property type="component" value="Unassembled WGS sequence"/>
</dbReference>
<dbReference type="EMBL" id="JAHQIW010001009">
    <property type="protein sequence ID" value="KAJ1351114.1"/>
    <property type="molecule type" value="Genomic_DNA"/>
</dbReference>
<gene>
    <name evidence="1" type="ORF">KIN20_007066</name>
</gene>
<organism evidence="1 2">
    <name type="scientific">Parelaphostrongylus tenuis</name>
    <name type="common">Meningeal worm</name>
    <dbReference type="NCBI Taxonomy" id="148309"/>
    <lineage>
        <taxon>Eukaryota</taxon>
        <taxon>Metazoa</taxon>
        <taxon>Ecdysozoa</taxon>
        <taxon>Nematoda</taxon>
        <taxon>Chromadorea</taxon>
        <taxon>Rhabditida</taxon>
        <taxon>Rhabditina</taxon>
        <taxon>Rhabditomorpha</taxon>
        <taxon>Strongyloidea</taxon>
        <taxon>Metastrongylidae</taxon>
        <taxon>Parelaphostrongylus</taxon>
    </lineage>
</organism>
<dbReference type="AlphaFoldDB" id="A0AAD5QIV5"/>
<evidence type="ECO:0000313" key="1">
    <source>
        <dbReference type="EMBL" id="KAJ1351114.1"/>
    </source>
</evidence>
<comment type="caution">
    <text evidence="1">The sequence shown here is derived from an EMBL/GenBank/DDBJ whole genome shotgun (WGS) entry which is preliminary data.</text>
</comment>
<accession>A0AAD5QIV5</accession>
<protein>
    <submittedName>
        <fullName evidence="1">Uncharacterized protein</fullName>
    </submittedName>
</protein>
<proteinExistence type="predicted"/>